<evidence type="ECO:0000256" key="2">
    <source>
        <dbReference type="ARBA" id="ARBA00008143"/>
    </source>
</evidence>
<feature type="domain" description="TonB-dependent receptor plug" evidence="14">
    <location>
        <begin position="27"/>
        <end position="113"/>
    </location>
</feature>
<evidence type="ECO:0000256" key="11">
    <source>
        <dbReference type="PROSITE-ProRule" id="PRU01360"/>
    </source>
</evidence>
<evidence type="ECO:0000256" key="10">
    <source>
        <dbReference type="ARBA" id="ARBA00023237"/>
    </source>
</evidence>
<evidence type="ECO:0000256" key="3">
    <source>
        <dbReference type="ARBA" id="ARBA00022448"/>
    </source>
</evidence>
<keyword evidence="5 11" id="KW-0812">Transmembrane</keyword>
<evidence type="ECO:0000256" key="1">
    <source>
        <dbReference type="ARBA" id="ARBA00004571"/>
    </source>
</evidence>
<dbReference type="Pfam" id="PF07715">
    <property type="entry name" value="Plug"/>
    <property type="match status" value="1"/>
</dbReference>
<evidence type="ECO:0000256" key="5">
    <source>
        <dbReference type="ARBA" id="ARBA00022692"/>
    </source>
</evidence>
<reference evidence="15 16" key="1">
    <citation type="submission" date="2016-03" db="EMBL/GenBank/DDBJ databases">
        <authorList>
            <person name="Ploux O."/>
        </authorList>
    </citation>
    <scope>NUCLEOTIDE SEQUENCE [LARGE SCALE GENOMIC DNA]</scope>
    <source>
        <strain evidence="15 16">R-45378</strain>
    </source>
</reference>
<keyword evidence="6" id="KW-0732">Signal</keyword>
<keyword evidence="9 15" id="KW-0675">Receptor</keyword>
<dbReference type="PROSITE" id="PS52016">
    <property type="entry name" value="TONB_DEPENDENT_REC_3"/>
    <property type="match status" value="1"/>
</dbReference>
<keyword evidence="7 12" id="KW-0798">TonB box</keyword>
<accession>A0A177N920</accession>
<dbReference type="Gene3D" id="2.40.170.20">
    <property type="entry name" value="TonB-dependent receptor, beta-barrel domain"/>
    <property type="match status" value="1"/>
</dbReference>
<evidence type="ECO:0000256" key="8">
    <source>
        <dbReference type="ARBA" id="ARBA00023136"/>
    </source>
</evidence>
<dbReference type="AlphaFoldDB" id="A0A177N920"/>
<evidence type="ECO:0000256" key="12">
    <source>
        <dbReference type="RuleBase" id="RU003357"/>
    </source>
</evidence>
<sequence length="626" mass="69574">MDLTRAGLTAVCLVVTAPVLFADNGLEVITTEDIEREKPASLMELLRKRGGVGDSSGALSLRGVPKVALYVDGFSRGGSVFELDKVKPQDVARIEIVRGAASNRYGADALGGAIIVTTVQAKPKMSLGLVQGYDSVDSHYSRAIASGGQNGIDLRASFEDSLSNRWMIQRSDSPLTSLAQTQATWLAKRGGDIKAAYRNDWLTAGAELNYLEQTRNYGRPNYYNEYTTLRPRLFSEIRFGNLKLSGKLMYEDLRTDVYRDSGNVSDLALYMQGPETEKNFNLEVQGEYGGFNAGLVYAVNQAGIEQNLADGGRRLFGMKSTVDRIGVFGGYGLDFFGDWHLDVSGRYDQYDYSGISIYDAGLETHEADAFKQAFNPKLALSWKALSWLSLRGSAATGFVPPDPVTLYYRQTRPNYLILPNPGLRPEQSTTLDFGFETAWQGGKAELTWFYTRWTDKMERLVTAGTPTTQQTVNLGASESQGLEFSLQQGLLEDLNLSFNYTLTATQITKSLDAAYIGNELAYQPRHRINAVLTYTGIKDLTARLNLHHESEQYMDFRNLRRDAAGNAWYNQAYATLDFLLTKKLQWAGNGVNLTLALNNLTDNRFQKSLFQVDVGRVVRGEIEVQF</sequence>
<dbReference type="GO" id="GO:0015344">
    <property type="term" value="F:siderophore uptake transmembrane transporter activity"/>
    <property type="evidence" value="ECO:0007669"/>
    <property type="project" value="TreeGrafter"/>
</dbReference>
<name>A0A177N920_9GAMM</name>
<protein>
    <submittedName>
        <fullName evidence="15">TonB-dependent receptor</fullName>
    </submittedName>
</protein>
<comment type="caution">
    <text evidence="15">The sequence shown here is derived from an EMBL/GenBank/DDBJ whole genome shotgun (WGS) entry which is preliminary data.</text>
</comment>
<dbReference type="PANTHER" id="PTHR30069:SF29">
    <property type="entry name" value="HEMOGLOBIN AND HEMOGLOBIN-HAPTOGLOBIN-BINDING PROTEIN 1-RELATED"/>
    <property type="match status" value="1"/>
</dbReference>
<dbReference type="Pfam" id="PF00593">
    <property type="entry name" value="TonB_dep_Rec_b-barrel"/>
    <property type="match status" value="1"/>
</dbReference>
<evidence type="ECO:0000256" key="6">
    <source>
        <dbReference type="ARBA" id="ARBA00022729"/>
    </source>
</evidence>
<dbReference type="GO" id="GO:0009279">
    <property type="term" value="C:cell outer membrane"/>
    <property type="evidence" value="ECO:0007669"/>
    <property type="project" value="UniProtKB-SubCell"/>
</dbReference>
<dbReference type="SUPFAM" id="SSF56935">
    <property type="entry name" value="Porins"/>
    <property type="match status" value="1"/>
</dbReference>
<comment type="similarity">
    <text evidence="2">Belongs to the TonB-dependent receptor family. Hemoglobin/haptoglobin binding protein subfamily.</text>
</comment>
<dbReference type="EMBL" id="LUUJ01000094">
    <property type="protein sequence ID" value="OAI13983.1"/>
    <property type="molecule type" value="Genomic_DNA"/>
</dbReference>
<keyword evidence="4 11" id="KW-1134">Transmembrane beta strand</keyword>
<dbReference type="InterPro" id="IPR012910">
    <property type="entry name" value="Plug_dom"/>
</dbReference>
<evidence type="ECO:0000313" key="15">
    <source>
        <dbReference type="EMBL" id="OAI13983.1"/>
    </source>
</evidence>
<feature type="domain" description="TonB-dependent receptor-like beta-barrel" evidence="13">
    <location>
        <begin position="187"/>
        <end position="600"/>
    </location>
</feature>
<evidence type="ECO:0000259" key="13">
    <source>
        <dbReference type="Pfam" id="PF00593"/>
    </source>
</evidence>
<keyword evidence="10 11" id="KW-0998">Cell outer membrane</keyword>
<dbReference type="InterPro" id="IPR039426">
    <property type="entry name" value="TonB-dep_rcpt-like"/>
</dbReference>
<comment type="subcellular location">
    <subcellularLocation>
        <location evidence="1 11">Cell outer membrane</location>
        <topology evidence="1 11">Multi-pass membrane protein</topology>
    </subcellularLocation>
</comment>
<dbReference type="OrthoDB" id="9764669at2"/>
<dbReference type="GO" id="GO:0044718">
    <property type="term" value="P:siderophore transmembrane transport"/>
    <property type="evidence" value="ECO:0007669"/>
    <property type="project" value="TreeGrafter"/>
</dbReference>
<evidence type="ECO:0000256" key="9">
    <source>
        <dbReference type="ARBA" id="ARBA00023170"/>
    </source>
</evidence>
<dbReference type="InterPro" id="IPR000531">
    <property type="entry name" value="Beta-barrel_TonB"/>
</dbReference>
<evidence type="ECO:0000256" key="7">
    <source>
        <dbReference type="ARBA" id="ARBA00023077"/>
    </source>
</evidence>
<evidence type="ECO:0000313" key="16">
    <source>
        <dbReference type="Proteomes" id="UP000077857"/>
    </source>
</evidence>
<gene>
    <name evidence="15" type="ORF">A1507_15925</name>
</gene>
<dbReference type="InterPro" id="IPR036942">
    <property type="entry name" value="Beta-barrel_TonB_sf"/>
</dbReference>
<evidence type="ECO:0000259" key="14">
    <source>
        <dbReference type="Pfam" id="PF07715"/>
    </source>
</evidence>
<dbReference type="Proteomes" id="UP000077857">
    <property type="component" value="Unassembled WGS sequence"/>
</dbReference>
<organism evidence="15 16">
    <name type="scientific">Methylomonas koyamae</name>
    <dbReference type="NCBI Taxonomy" id="702114"/>
    <lineage>
        <taxon>Bacteria</taxon>
        <taxon>Pseudomonadati</taxon>
        <taxon>Pseudomonadota</taxon>
        <taxon>Gammaproteobacteria</taxon>
        <taxon>Methylococcales</taxon>
        <taxon>Methylococcaceae</taxon>
        <taxon>Methylomonas</taxon>
    </lineage>
</organism>
<dbReference type="Gene3D" id="2.170.130.10">
    <property type="entry name" value="TonB-dependent receptor, plug domain"/>
    <property type="match status" value="1"/>
</dbReference>
<proteinExistence type="inferred from homology"/>
<dbReference type="CDD" id="cd01347">
    <property type="entry name" value="ligand_gated_channel"/>
    <property type="match status" value="1"/>
</dbReference>
<dbReference type="PANTHER" id="PTHR30069">
    <property type="entry name" value="TONB-DEPENDENT OUTER MEMBRANE RECEPTOR"/>
    <property type="match status" value="1"/>
</dbReference>
<evidence type="ECO:0000256" key="4">
    <source>
        <dbReference type="ARBA" id="ARBA00022452"/>
    </source>
</evidence>
<dbReference type="InterPro" id="IPR037066">
    <property type="entry name" value="Plug_dom_sf"/>
</dbReference>
<keyword evidence="8 11" id="KW-0472">Membrane</keyword>
<keyword evidence="3 11" id="KW-0813">Transport</keyword>